<evidence type="ECO:0000313" key="2">
    <source>
        <dbReference type="EMBL" id="TCO82539.1"/>
    </source>
</evidence>
<evidence type="ECO:0000313" key="3">
    <source>
        <dbReference type="Proteomes" id="UP000295711"/>
    </source>
</evidence>
<name>A0A4R2LAP9_9FIRM</name>
<dbReference type="Proteomes" id="UP000295711">
    <property type="component" value="Unassembled WGS sequence"/>
</dbReference>
<evidence type="ECO:0000259" key="1">
    <source>
        <dbReference type="SMART" id="SM00849"/>
    </source>
</evidence>
<dbReference type="Pfam" id="PF00753">
    <property type="entry name" value="Lactamase_B"/>
    <property type="match status" value="1"/>
</dbReference>
<keyword evidence="2" id="KW-0378">Hydrolase</keyword>
<dbReference type="InterPro" id="IPR001279">
    <property type="entry name" value="Metallo-B-lactamas"/>
</dbReference>
<dbReference type="SUPFAM" id="SSF56281">
    <property type="entry name" value="Metallo-hydrolase/oxidoreductase"/>
    <property type="match status" value="1"/>
</dbReference>
<dbReference type="PANTHER" id="PTHR23131:SF4">
    <property type="entry name" value="METALLO-BETA-LACTAMASE SUPERFAMILY POTEIN"/>
    <property type="match status" value="1"/>
</dbReference>
<accession>A0A4R2LAP9</accession>
<dbReference type="RefSeq" id="WP_132093729.1">
    <property type="nucleotide sequence ID" value="NZ_JANKAQ010000016.1"/>
</dbReference>
<dbReference type="EMBL" id="SLXA01000016">
    <property type="protein sequence ID" value="TCO82539.1"/>
    <property type="molecule type" value="Genomic_DNA"/>
</dbReference>
<reference evidence="2 3" key="1">
    <citation type="submission" date="2019-03" db="EMBL/GenBank/DDBJ databases">
        <title>Genomic Encyclopedia of Type Strains, Phase IV (KMG-IV): sequencing the most valuable type-strain genomes for metagenomic binning, comparative biology and taxonomic classification.</title>
        <authorList>
            <person name="Goeker M."/>
        </authorList>
    </citation>
    <scope>NUCLEOTIDE SEQUENCE [LARGE SCALE GENOMIC DNA]</scope>
    <source>
        <strain evidence="2 3">DSM 28559</strain>
    </source>
</reference>
<proteinExistence type="predicted"/>
<protein>
    <submittedName>
        <fullName evidence="2">Glyoxylase-like metal-dependent hydrolase (Beta-lactamase superfamily II)</fullName>
    </submittedName>
</protein>
<dbReference type="SMART" id="SM00849">
    <property type="entry name" value="Lactamase_B"/>
    <property type="match status" value="1"/>
</dbReference>
<gene>
    <name evidence="2" type="ORF">EV212_1165</name>
</gene>
<sequence length="326" mass="38315">MFRQIHKNPDIYTIPVVLPNNPLKNLNCYIIKTPEENLVIDTGFNQPECLEALSEGLKELKIDMDRTTLFLTHLHSDHIGLTNHIATKKTRILISSVDYDYLKNQHGADFWTWMEEKFYREGLSRELIELARYVNPARAYAPEYLFDAETVSDNDTFHIGDYAFRCLWTPGHTPGHTCLYMEKEKILFCGDHILFDITPNITMWRGIEDSLGNYLESLKKVKELDIGLALPAHRKNDMDVYERIRQIEEHHDRRINQTLSIIRKEPGLNACQIGARMTWSMRGKNWEEFPIQQKWFAIGETISHLDYLLKRGLITRHEEKEIIYYS</sequence>
<dbReference type="InterPro" id="IPR036866">
    <property type="entry name" value="RibonucZ/Hydroxyglut_hydro"/>
</dbReference>
<dbReference type="GO" id="GO:0016787">
    <property type="term" value="F:hydrolase activity"/>
    <property type="evidence" value="ECO:0007669"/>
    <property type="project" value="UniProtKB-KW"/>
</dbReference>
<comment type="caution">
    <text evidence="2">The sequence shown here is derived from an EMBL/GenBank/DDBJ whole genome shotgun (WGS) entry which is preliminary data.</text>
</comment>
<dbReference type="CDD" id="cd07725">
    <property type="entry name" value="TTHA1429-like_MBL-fold"/>
    <property type="match status" value="1"/>
</dbReference>
<dbReference type="AlphaFoldDB" id="A0A4R2LAP9"/>
<dbReference type="Gene3D" id="3.60.15.10">
    <property type="entry name" value="Ribonuclease Z/Hydroxyacylglutathione hydrolase-like"/>
    <property type="match status" value="1"/>
</dbReference>
<dbReference type="Gene3D" id="1.10.10.10">
    <property type="entry name" value="Winged helix-like DNA-binding domain superfamily/Winged helix DNA-binding domain"/>
    <property type="match status" value="1"/>
</dbReference>
<dbReference type="OrthoDB" id="367237at2"/>
<organism evidence="2 3">
    <name type="scientific">Frisingicoccus caecimuris</name>
    <dbReference type="NCBI Taxonomy" id="1796636"/>
    <lineage>
        <taxon>Bacteria</taxon>
        <taxon>Bacillati</taxon>
        <taxon>Bacillota</taxon>
        <taxon>Clostridia</taxon>
        <taxon>Lachnospirales</taxon>
        <taxon>Lachnospiraceae</taxon>
        <taxon>Frisingicoccus</taxon>
    </lineage>
</organism>
<dbReference type="InterPro" id="IPR050662">
    <property type="entry name" value="Sec-metab_biosynth-thioest"/>
</dbReference>
<keyword evidence="3" id="KW-1185">Reference proteome</keyword>
<feature type="domain" description="Metallo-beta-lactamase" evidence="1">
    <location>
        <begin position="25"/>
        <end position="233"/>
    </location>
</feature>
<dbReference type="InterPro" id="IPR036388">
    <property type="entry name" value="WH-like_DNA-bd_sf"/>
</dbReference>
<dbReference type="PANTHER" id="PTHR23131">
    <property type="entry name" value="ENDORIBONUCLEASE LACTB2"/>
    <property type="match status" value="1"/>
</dbReference>